<keyword evidence="3 6" id="KW-0560">Oxidoreductase</keyword>
<dbReference type="Proteomes" id="UP001162834">
    <property type="component" value="Chromosome"/>
</dbReference>
<proteinExistence type="inferred from homology"/>
<name>A0A9E7BYV5_9ACTN</name>
<dbReference type="Gene3D" id="3.20.20.30">
    <property type="entry name" value="Luciferase-like domain"/>
    <property type="match status" value="1"/>
</dbReference>
<keyword evidence="7" id="KW-1185">Reference proteome</keyword>
<dbReference type="PANTHER" id="PTHR30137">
    <property type="entry name" value="LUCIFERASE-LIKE MONOOXYGENASE"/>
    <property type="match status" value="1"/>
</dbReference>
<dbReference type="GO" id="GO:0005829">
    <property type="term" value="C:cytosol"/>
    <property type="evidence" value="ECO:0007669"/>
    <property type="project" value="TreeGrafter"/>
</dbReference>
<dbReference type="InterPro" id="IPR011251">
    <property type="entry name" value="Luciferase-like_dom"/>
</dbReference>
<dbReference type="KEGG" id="sbae:DSM104329_00232"/>
<dbReference type="EC" id="1.14.13.107" evidence="6"/>
<evidence type="ECO:0000259" key="5">
    <source>
        <dbReference type="Pfam" id="PF00296"/>
    </source>
</evidence>
<evidence type="ECO:0000256" key="1">
    <source>
        <dbReference type="ARBA" id="ARBA00010426"/>
    </source>
</evidence>
<evidence type="ECO:0000256" key="3">
    <source>
        <dbReference type="ARBA" id="ARBA00023002"/>
    </source>
</evidence>
<dbReference type="Pfam" id="PF00296">
    <property type="entry name" value="Bac_luciferase"/>
    <property type="match status" value="1"/>
</dbReference>
<gene>
    <name evidence="6" type="primary">limB_1</name>
    <name evidence="6" type="ORF">DSM104329_00232</name>
</gene>
<organism evidence="6 7">
    <name type="scientific">Capillimicrobium parvum</name>
    <dbReference type="NCBI Taxonomy" id="2884022"/>
    <lineage>
        <taxon>Bacteria</taxon>
        <taxon>Bacillati</taxon>
        <taxon>Actinomycetota</taxon>
        <taxon>Thermoleophilia</taxon>
        <taxon>Solirubrobacterales</taxon>
        <taxon>Capillimicrobiaceae</taxon>
        <taxon>Capillimicrobium</taxon>
    </lineage>
</organism>
<evidence type="ECO:0000256" key="2">
    <source>
        <dbReference type="ARBA" id="ARBA00022630"/>
    </source>
</evidence>
<keyword evidence="2" id="KW-0285">Flavoprotein</keyword>
<dbReference type="AlphaFoldDB" id="A0A9E7BYV5"/>
<evidence type="ECO:0000313" key="7">
    <source>
        <dbReference type="Proteomes" id="UP001162834"/>
    </source>
</evidence>
<evidence type="ECO:0000256" key="4">
    <source>
        <dbReference type="ARBA" id="ARBA00023033"/>
    </source>
</evidence>
<protein>
    <submittedName>
        <fullName evidence="6">Limonene 1,2-monooxygenase</fullName>
        <ecNumber evidence="6">1.14.13.107</ecNumber>
    </submittedName>
</protein>
<dbReference type="GO" id="GO:0052601">
    <property type="term" value="F:limonene 1,2-monooxygenase [NAD(P)H) activity"/>
    <property type="evidence" value="ECO:0007669"/>
    <property type="project" value="UniProtKB-EC"/>
</dbReference>
<dbReference type="SUPFAM" id="SSF51679">
    <property type="entry name" value="Bacterial luciferase-like"/>
    <property type="match status" value="1"/>
</dbReference>
<dbReference type="EMBL" id="CP087164">
    <property type="protein sequence ID" value="UGS33867.1"/>
    <property type="molecule type" value="Genomic_DNA"/>
</dbReference>
<feature type="domain" description="Luciferase-like" evidence="5">
    <location>
        <begin position="2"/>
        <end position="279"/>
    </location>
</feature>
<dbReference type="InterPro" id="IPR050766">
    <property type="entry name" value="Bact_Lucif_Oxidored"/>
</dbReference>
<sequence length="374" mass="41954">MDDLGFDEAWFGEHHTSGYEIITAPDLMIMAAAARTRHMRLGTGVVSLAYHHPLVVANRIAQLDHLTRGRVLFGVGPGSLPSDAKMLGIPYTENRRRMEESMDVIMHLFTSDEPLTVETDWFKLHEGLLNFEPYQRPHPPVFVASVASPNAPRIAGKWGLPLLSLTGNNVQNFAIIREQFAILRQRAEEFGAPIAPRSEWRLTGPMHIAETREQAEREVAFGLEDWIKYFFRVPVDFFKLKDELGNEIEDATDIEVIRGTGFGVIGTPDDAIAHLERLQRETGGFGAYLLLAHSWANREATLKSHELIAHYVIPHFQGALKRRQSRWADMQATLGETFDQMRAGMDEAVERHNREYGGGAGLAEGRIAAVPDPI</sequence>
<reference evidence="6" key="1">
    <citation type="journal article" date="2022" name="Int. J. Syst. Evol. Microbiol.">
        <title>Pseudomonas aegrilactucae sp. nov. and Pseudomonas morbosilactucae sp. nov., pathogens causing bacterial rot of lettuce in Japan.</title>
        <authorList>
            <person name="Sawada H."/>
            <person name="Fujikawa T."/>
            <person name="Satou M."/>
        </authorList>
    </citation>
    <scope>NUCLEOTIDE SEQUENCE</scope>
    <source>
        <strain evidence="6">0166_1</strain>
    </source>
</reference>
<accession>A0A9E7BYV5</accession>
<keyword evidence="4" id="KW-0503">Monooxygenase</keyword>
<evidence type="ECO:0000313" key="6">
    <source>
        <dbReference type="EMBL" id="UGS33867.1"/>
    </source>
</evidence>
<comment type="similarity">
    <text evidence="1">Belongs to the bacterial luciferase oxidoreductase family.</text>
</comment>
<dbReference type="PANTHER" id="PTHR30137:SF16">
    <property type="entry name" value="BLL0895 PROTEIN"/>
    <property type="match status" value="1"/>
</dbReference>
<dbReference type="InterPro" id="IPR036661">
    <property type="entry name" value="Luciferase-like_sf"/>
</dbReference>